<dbReference type="EC" id="3.4.-.-" evidence="3"/>
<dbReference type="Proteomes" id="UP001597526">
    <property type="component" value="Unassembled WGS sequence"/>
</dbReference>
<sequence length="354" mass="39020">MKKIIVVTYLCLFFTTLKGLAQDKAPNNSEQSEQNEFLLESMISLAKSNSYYASKVNWGELESKMRSISKESDSIEKLGKPAELMFKALGDFHGMLMYDYKVAFNHRSENVGPPNDSIYRAIGATKINAPYQVNAEILESENIAYIEILATGVMQGEDIAIARDAIRKSICDLKKKNPKGWIIDLRCNIGGNMNPMLAGLSTLMPNADLGGDTKDGKNFKSRWAFKDGNFYENGMSNYKADFSCGSEEKNGRIAVLTSKYTASSGEVVVSCLKGQSGLKVIGEKTSGLSSTNGWFVLSDKWVFAPMTAYFMSKDKTVHNDGVIPDVLVSEELNLDSLKSGKVIDSAIQWIAHGR</sequence>
<dbReference type="SUPFAM" id="SSF52096">
    <property type="entry name" value="ClpP/crotonase"/>
    <property type="match status" value="1"/>
</dbReference>
<keyword evidence="4" id="KW-1185">Reference proteome</keyword>
<accession>A0ABW5MZN3</accession>
<dbReference type="Pfam" id="PF03572">
    <property type="entry name" value="Peptidase_S41"/>
    <property type="match status" value="1"/>
</dbReference>
<dbReference type="PANTHER" id="PTHR32060">
    <property type="entry name" value="TAIL-SPECIFIC PROTEASE"/>
    <property type="match status" value="1"/>
</dbReference>
<dbReference type="EMBL" id="JBHULB010000078">
    <property type="protein sequence ID" value="MFD2588359.1"/>
    <property type="molecule type" value="Genomic_DNA"/>
</dbReference>
<dbReference type="Gene3D" id="3.90.226.10">
    <property type="entry name" value="2-enoyl-CoA Hydratase, Chain A, domain 1"/>
    <property type="match status" value="1"/>
</dbReference>
<gene>
    <name evidence="3" type="ORF">ACFSQJ_15590</name>
</gene>
<dbReference type="SMART" id="SM00245">
    <property type="entry name" value="TSPc"/>
    <property type="match status" value="1"/>
</dbReference>
<dbReference type="RefSeq" id="WP_377767890.1">
    <property type="nucleotide sequence ID" value="NZ_JBHULB010000078.1"/>
</dbReference>
<organism evidence="3 4">
    <name type="scientific">Croceitalea marina</name>
    <dbReference type="NCBI Taxonomy" id="1775166"/>
    <lineage>
        <taxon>Bacteria</taxon>
        <taxon>Pseudomonadati</taxon>
        <taxon>Bacteroidota</taxon>
        <taxon>Flavobacteriia</taxon>
        <taxon>Flavobacteriales</taxon>
        <taxon>Flavobacteriaceae</taxon>
        <taxon>Croceitalea</taxon>
    </lineage>
</organism>
<dbReference type="CDD" id="cd06567">
    <property type="entry name" value="Peptidase_S41"/>
    <property type="match status" value="1"/>
</dbReference>
<keyword evidence="1" id="KW-0732">Signal</keyword>
<keyword evidence="3" id="KW-0378">Hydrolase</keyword>
<protein>
    <submittedName>
        <fullName evidence="3">S41 family peptidase</fullName>
        <ecNumber evidence="3">3.4.-.-</ecNumber>
    </submittedName>
</protein>
<proteinExistence type="predicted"/>
<name>A0ABW5MZN3_9FLAO</name>
<evidence type="ECO:0000259" key="2">
    <source>
        <dbReference type="SMART" id="SM00245"/>
    </source>
</evidence>
<evidence type="ECO:0000313" key="4">
    <source>
        <dbReference type="Proteomes" id="UP001597526"/>
    </source>
</evidence>
<dbReference type="InterPro" id="IPR005151">
    <property type="entry name" value="Tail-specific_protease"/>
</dbReference>
<feature type="signal peptide" evidence="1">
    <location>
        <begin position="1"/>
        <end position="21"/>
    </location>
</feature>
<evidence type="ECO:0000313" key="3">
    <source>
        <dbReference type="EMBL" id="MFD2588359.1"/>
    </source>
</evidence>
<dbReference type="InterPro" id="IPR029045">
    <property type="entry name" value="ClpP/crotonase-like_dom_sf"/>
</dbReference>
<feature type="domain" description="Tail specific protease" evidence="2">
    <location>
        <begin position="115"/>
        <end position="329"/>
    </location>
</feature>
<feature type="chain" id="PRO_5045930117" evidence="1">
    <location>
        <begin position="22"/>
        <end position="354"/>
    </location>
</feature>
<dbReference type="PANTHER" id="PTHR32060:SF30">
    <property type="entry name" value="CARBOXY-TERMINAL PROCESSING PROTEASE CTPA"/>
    <property type="match status" value="1"/>
</dbReference>
<evidence type="ECO:0000256" key="1">
    <source>
        <dbReference type="SAM" id="SignalP"/>
    </source>
</evidence>
<reference evidence="4" key="1">
    <citation type="journal article" date="2019" name="Int. J. Syst. Evol. Microbiol.">
        <title>The Global Catalogue of Microorganisms (GCM) 10K type strain sequencing project: providing services to taxonomists for standard genome sequencing and annotation.</title>
        <authorList>
            <consortium name="The Broad Institute Genomics Platform"/>
            <consortium name="The Broad Institute Genome Sequencing Center for Infectious Disease"/>
            <person name="Wu L."/>
            <person name="Ma J."/>
        </authorList>
    </citation>
    <scope>NUCLEOTIDE SEQUENCE [LARGE SCALE GENOMIC DNA]</scope>
    <source>
        <strain evidence="4">KCTC 52368</strain>
    </source>
</reference>
<comment type="caution">
    <text evidence="3">The sequence shown here is derived from an EMBL/GenBank/DDBJ whole genome shotgun (WGS) entry which is preliminary data.</text>
</comment>
<dbReference type="GO" id="GO:0016787">
    <property type="term" value="F:hydrolase activity"/>
    <property type="evidence" value="ECO:0007669"/>
    <property type="project" value="UniProtKB-KW"/>
</dbReference>